<evidence type="ECO:0000313" key="2">
    <source>
        <dbReference type="EMBL" id="KAF8482414.1"/>
    </source>
</evidence>
<protein>
    <submittedName>
        <fullName evidence="2">Uncharacterized protein</fullName>
    </submittedName>
</protein>
<name>A0A9P5MZ49_9AGAM</name>
<feature type="region of interest" description="Disordered" evidence="1">
    <location>
        <begin position="102"/>
        <end position="121"/>
    </location>
</feature>
<keyword evidence="3" id="KW-1185">Reference proteome</keyword>
<comment type="caution">
    <text evidence="2">The sequence shown here is derived from an EMBL/GenBank/DDBJ whole genome shotgun (WGS) entry which is preliminary data.</text>
</comment>
<reference evidence="2" key="1">
    <citation type="submission" date="2019-10" db="EMBL/GenBank/DDBJ databases">
        <authorList>
            <consortium name="DOE Joint Genome Institute"/>
            <person name="Kuo A."/>
            <person name="Miyauchi S."/>
            <person name="Kiss E."/>
            <person name="Drula E."/>
            <person name="Kohler A."/>
            <person name="Sanchez-Garcia M."/>
            <person name="Andreopoulos B."/>
            <person name="Barry K.W."/>
            <person name="Bonito G."/>
            <person name="Buee M."/>
            <person name="Carver A."/>
            <person name="Chen C."/>
            <person name="Cichocki N."/>
            <person name="Clum A."/>
            <person name="Culley D."/>
            <person name="Crous P.W."/>
            <person name="Fauchery L."/>
            <person name="Girlanda M."/>
            <person name="Hayes R."/>
            <person name="Keri Z."/>
            <person name="LaButti K."/>
            <person name="Lipzen A."/>
            <person name="Lombard V."/>
            <person name="Magnuson J."/>
            <person name="Maillard F."/>
            <person name="Morin E."/>
            <person name="Murat C."/>
            <person name="Nolan M."/>
            <person name="Ohm R."/>
            <person name="Pangilinan J."/>
            <person name="Pereira M."/>
            <person name="Perotto S."/>
            <person name="Peter M."/>
            <person name="Riley R."/>
            <person name="Sitrit Y."/>
            <person name="Stielow B."/>
            <person name="Szollosi G."/>
            <person name="Zifcakova L."/>
            <person name="Stursova M."/>
            <person name="Spatafora J.W."/>
            <person name="Tedersoo L."/>
            <person name="Vaario L.-M."/>
            <person name="Yamada A."/>
            <person name="Yan M."/>
            <person name="Wang P."/>
            <person name="Xu J."/>
            <person name="Bruns T."/>
            <person name="Baldrian P."/>
            <person name="Vilgalys R."/>
            <person name="Henrissat B."/>
            <person name="Grigoriev I.V."/>
            <person name="Hibbett D."/>
            <person name="Nagy L.G."/>
            <person name="Martin F.M."/>
        </authorList>
    </citation>
    <scope>NUCLEOTIDE SEQUENCE</scope>
    <source>
        <strain evidence="2">Prilba</strain>
    </source>
</reference>
<accession>A0A9P5MZ49</accession>
<dbReference type="AlphaFoldDB" id="A0A9P5MZ49"/>
<dbReference type="Proteomes" id="UP000759537">
    <property type="component" value="Unassembled WGS sequence"/>
</dbReference>
<feature type="compositionally biased region" description="Low complexity" evidence="1">
    <location>
        <begin position="102"/>
        <end position="117"/>
    </location>
</feature>
<feature type="region of interest" description="Disordered" evidence="1">
    <location>
        <begin position="206"/>
        <end position="247"/>
    </location>
</feature>
<dbReference type="EMBL" id="WHVB01000005">
    <property type="protein sequence ID" value="KAF8482414.1"/>
    <property type="molecule type" value="Genomic_DNA"/>
</dbReference>
<sequence>MTPTFFPFDIHGRAIWTALTHINATNANVIWPLLPPTFHLDHGVSAPPTQGIIASTRFDSSQTESVVGSLRHTRLSPITESRTPSPEFPPLPAFGRTPLVASPSTSPTETFSTPSGPIAASPNVAQASLGTTLRERSDSVVPNDPMRQAFLDMMYPSVLSLLPSSTVPSFLSSPPSVVEVPSSLSVETVRWSSLFPSAPAIIHPPPLTRVSSVDSVDETGQGERPASNMSSPPRSIVCYTDSHPRSP</sequence>
<proteinExistence type="predicted"/>
<evidence type="ECO:0000256" key="1">
    <source>
        <dbReference type="SAM" id="MobiDB-lite"/>
    </source>
</evidence>
<organism evidence="2 3">
    <name type="scientific">Russula ochroleuca</name>
    <dbReference type="NCBI Taxonomy" id="152965"/>
    <lineage>
        <taxon>Eukaryota</taxon>
        <taxon>Fungi</taxon>
        <taxon>Dikarya</taxon>
        <taxon>Basidiomycota</taxon>
        <taxon>Agaricomycotina</taxon>
        <taxon>Agaricomycetes</taxon>
        <taxon>Russulales</taxon>
        <taxon>Russulaceae</taxon>
        <taxon>Russula</taxon>
    </lineage>
</organism>
<reference evidence="2" key="2">
    <citation type="journal article" date="2020" name="Nat. Commun.">
        <title>Large-scale genome sequencing of mycorrhizal fungi provides insights into the early evolution of symbiotic traits.</title>
        <authorList>
            <person name="Miyauchi S."/>
            <person name="Kiss E."/>
            <person name="Kuo A."/>
            <person name="Drula E."/>
            <person name="Kohler A."/>
            <person name="Sanchez-Garcia M."/>
            <person name="Morin E."/>
            <person name="Andreopoulos B."/>
            <person name="Barry K.W."/>
            <person name="Bonito G."/>
            <person name="Buee M."/>
            <person name="Carver A."/>
            <person name="Chen C."/>
            <person name="Cichocki N."/>
            <person name="Clum A."/>
            <person name="Culley D."/>
            <person name="Crous P.W."/>
            <person name="Fauchery L."/>
            <person name="Girlanda M."/>
            <person name="Hayes R.D."/>
            <person name="Keri Z."/>
            <person name="LaButti K."/>
            <person name="Lipzen A."/>
            <person name="Lombard V."/>
            <person name="Magnuson J."/>
            <person name="Maillard F."/>
            <person name="Murat C."/>
            <person name="Nolan M."/>
            <person name="Ohm R.A."/>
            <person name="Pangilinan J."/>
            <person name="Pereira M.F."/>
            <person name="Perotto S."/>
            <person name="Peter M."/>
            <person name="Pfister S."/>
            <person name="Riley R."/>
            <person name="Sitrit Y."/>
            <person name="Stielow J.B."/>
            <person name="Szollosi G."/>
            <person name="Zifcakova L."/>
            <person name="Stursova M."/>
            <person name="Spatafora J.W."/>
            <person name="Tedersoo L."/>
            <person name="Vaario L.M."/>
            <person name="Yamada A."/>
            <person name="Yan M."/>
            <person name="Wang P."/>
            <person name="Xu J."/>
            <person name="Bruns T."/>
            <person name="Baldrian P."/>
            <person name="Vilgalys R."/>
            <person name="Dunand C."/>
            <person name="Henrissat B."/>
            <person name="Grigoriev I.V."/>
            <person name="Hibbett D."/>
            <person name="Nagy L.G."/>
            <person name="Martin F.M."/>
        </authorList>
    </citation>
    <scope>NUCLEOTIDE SEQUENCE</scope>
    <source>
        <strain evidence="2">Prilba</strain>
    </source>
</reference>
<evidence type="ECO:0000313" key="3">
    <source>
        <dbReference type="Proteomes" id="UP000759537"/>
    </source>
</evidence>
<gene>
    <name evidence="2" type="ORF">DFH94DRAFT_363998</name>
</gene>